<comment type="caution">
    <text evidence="1">The sequence shown here is derived from an EMBL/GenBank/DDBJ whole genome shotgun (WGS) entry which is preliminary data.</text>
</comment>
<protein>
    <submittedName>
        <fullName evidence="1">Uncharacterized protein</fullName>
    </submittedName>
</protein>
<evidence type="ECO:0000313" key="2">
    <source>
        <dbReference type="Proteomes" id="UP001055811"/>
    </source>
</evidence>
<gene>
    <name evidence="1" type="ORF">L2E82_04779</name>
</gene>
<reference evidence="1 2" key="2">
    <citation type="journal article" date="2022" name="Mol. Ecol. Resour.">
        <title>The genomes of chicory, endive, great burdock and yacon provide insights into Asteraceae paleo-polyploidization history and plant inulin production.</title>
        <authorList>
            <person name="Fan W."/>
            <person name="Wang S."/>
            <person name="Wang H."/>
            <person name="Wang A."/>
            <person name="Jiang F."/>
            <person name="Liu H."/>
            <person name="Zhao H."/>
            <person name="Xu D."/>
            <person name="Zhang Y."/>
        </authorList>
    </citation>
    <scope>NUCLEOTIDE SEQUENCE [LARGE SCALE GENOMIC DNA]</scope>
    <source>
        <strain evidence="2">cv. Punajuju</strain>
        <tissue evidence="1">Leaves</tissue>
    </source>
</reference>
<organism evidence="1 2">
    <name type="scientific">Cichorium intybus</name>
    <name type="common">Chicory</name>
    <dbReference type="NCBI Taxonomy" id="13427"/>
    <lineage>
        <taxon>Eukaryota</taxon>
        <taxon>Viridiplantae</taxon>
        <taxon>Streptophyta</taxon>
        <taxon>Embryophyta</taxon>
        <taxon>Tracheophyta</taxon>
        <taxon>Spermatophyta</taxon>
        <taxon>Magnoliopsida</taxon>
        <taxon>eudicotyledons</taxon>
        <taxon>Gunneridae</taxon>
        <taxon>Pentapetalae</taxon>
        <taxon>asterids</taxon>
        <taxon>campanulids</taxon>
        <taxon>Asterales</taxon>
        <taxon>Asteraceae</taxon>
        <taxon>Cichorioideae</taxon>
        <taxon>Cichorieae</taxon>
        <taxon>Cichoriinae</taxon>
        <taxon>Cichorium</taxon>
    </lineage>
</organism>
<sequence length="442" mass="50192">MSSSLPLSFNSVPSWQKSSTTPSEFNKYVFSFPIFSKPTSLSLSLSKSHICFAFNNNSSEYEREEIRWLREEQRWLREEQRWIREERRWEAERESLLNEIKALKLQIEDLRHEGANNSLSNVSNLLHVLKKEVSQIAESGSSAAPLVVEAAAAAVEEAEEVVVKEVIKTVEEVKQKEITKKRTTLRVGSEGDQVRLLQEALQKLGFYCGEEDEEFSSFSTGTERAVKTWQASIGVPETGMMTAELLERLYMEQKDEDTSFKEGGNGVVVGSITPVPEIPSRIVKEYKEPEHRVFLLGENRWEDSSRLTNQNKQGGQSQSQSQIDSKGVVTTRCITCRGEGHLLCEECDGTGEPNIEPQFLEWVGEDMKCPYCGGNGHTICDVCQGSGMCLKSMRKPIKNPQFPFYLFSYPHTPLVSLFTLVGSDHHKQTLFGEELEPWIRWM</sequence>
<reference evidence="2" key="1">
    <citation type="journal article" date="2022" name="Mol. Ecol. Resour.">
        <title>The genomes of chicory, endive, great burdock and yacon provide insights into Asteraceae palaeo-polyploidization history and plant inulin production.</title>
        <authorList>
            <person name="Fan W."/>
            <person name="Wang S."/>
            <person name="Wang H."/>
            <person name="Wang A."/>
            <person name="Jiang F."/>
            <person name="Liu H."/>
            <person name="Zhao H."/>
            <person name="Xu D."/>
            <person name="Zhang Y."/>
        </authorList>
    </citation>
    <scope>NUCLEOTIDE SEQUENCE [LARGE SCALE GENOMIC DNA]</scope>
    <source>
        <strain evidence="2">cv. Punajuju</strain>
    </source>
</reference>
<dbReference type="Proteomes" id="UP001055811">
    <property type="component" value="Linkage Group LG01"/>
</dbReference>
<dbReference type="EMBL" id="CM042009">
    <property type="protein sequence ID" value="KAI3791137.1"/>
    <property type="molecule type" value="Genomic_DNA"/>
</dbReference>
<name>A0ACB9H5Y3_CICIN</name>
<accession>A0ACB9H5Y3</accession>
<evidence type="ECO:0000313" key="1">
    <source>
        <dbReference type="EMBL" id="KAI3791137.1"/>
    </source>
</evidence>
<proteinExistence type="predicted"/>
<keyword evidence="2" id="KW-1185">Reference proteome</keyword>